<keyword evidence="4" id="KW-1185">Reference proteome</keyword>
<dbReference type="Proteomes" id="UP000541421">
    <property type="component" value="Unassembled WGS sequence"/>
</dbReference>
<reference evidence="3 4" key="1">
    <citation type="submission" date="2020-05" db="EMBL/GenBank/DDBJ databases">
        <authorList>
            <person name="Niu N."/>
        </authorList>
    </citation>
    <scope>NUCLEOTIDE SEQUENCE [LARGE SCALE GENOMIC DNA]</scope>
    <source>
        <strain evidence="3 4">LMG10982</strain>
    </source>
</reference>
<gene>
    <name evidence="3" type="ORF">HKX40_07105</name>
</gene>
<evidence type="ECO:0000256" key="1">
    <source>
        <dbReference type="ARBA" id="ARBA00023002"/>
    </source>
</evidence>
<dbReference type="InterPro" id="IPR006076">
    <property type="entry name" value="FAD-dep_OxRdtase"/>
</dbReference>
<dbReference type="AlphaFoldDB" id="A0A7Y4LCV7"/>
<dbReference type="EMBL" id="JABGBO010000007">
    <property type="protein sequence ID" value="NOL49901.1"/>
    <property type="molecule type" value="Genomic_DNA"/>
</dbReference>
<evidence type="ECO:0000313" key="4">
    <source>
        <dbReference type="Proteomes" id="UP000541421"/>
    </source>
</evidence>
<dbReference type="RefSeq" id="WP_171588885.1">
    <property type="nucleotide sequence ID" value="NZ_JABGBO010000007.1"/>
</dbReference>
<name>A0A7Y4LCV7_9BURK</name>
<accession>A0A7Y4LCV7</accession>
<feature type="domain" description="FAD dependent oxidoreductase" evidence="2">
    <location>
        <begin position="37"/>
        <end position="389"/>
    </location>
</feature>
<keyword evidence="1" id="KW-0560">Oxidoreductase</keyword>
<sequence>MSKANNFYPQYQEKSGWNALLPPRIPRLSAPKNDDFDVIVVGAGITGLSAARSMANINPQLNILVIEASICGEGSSGRNSGFLINLPHNTGMSGHQENITIAKKQIALYQEGMDWLKSIIDTHHIECGWNPVGKYHAAATDDGIKHLKKTLEHYQEWGIQYTEFQQGALEHKLGTSYYRFGYHSFNNIFVQPAALIRGLADTLPNNVFLWENTPVIKLEKGSKYTIITPTKTLTCQKVIIANNGFSRKLGFARDRLIGIYTYAGLTDILDDDTWDMLGEEPEWGVIPANRLGTTLRKTNLKRFMVRSAYSYENERPLSEVKLMLEQCFKNRYPYLKSHTLSLVWGGTTALTRNGALYFGKVDRDIYISVGCNGAGMIKGTIFGKLLGEMVCGLHSPQLADALGFQRPSWIPPEPIRSIAVKSAIQYQRFKAGLER</sequence>
<dbReference type="GO" id="GO:0005737">
    <property type="term" value="C:cytoplasm"/>
    <property type="evidence" value="ECO:0007669"/>
    <property type="project" value="TreeGrafter"/>
</dbReference>
<organism evidence="3 4">
    <name type="scientific">Pelistega europaea</name>
    <dbReference type="NCBI Taxonomy" id="106147"/>
    <lineage>
        <taxon>Bacteria</taxon>
        <taxon>Pseudomonadati</taxon>
        <taxon>Pseudomonadota</taxon>
        <taxon>Betaproteobacteria</taxon>
        <taxon>Burkholderiales</taxon>
        <taxon>Alcaligenaceae</taxon>
        <taxon>Pelistega</taxon>
    </lineage>
</organism>
<evidence type="ECO:0000313" key="3">
    <source>
        <dbReference type="EMBL" id="NOL49901.1"/>
    </source>
</evidence>
<dbReference type="InterPro" id="IPR036188">
    <property type="entry name" value="FAD/NAD-bd_sf"/>
</dbReference>
<dbReference type="SUPFAM" id="SSF51905">
    <property type="entry name" value="FAD/NAD(P)-binding domain"/>
    <property type="match status" value="1"/>
</dbReference>
<evidence type="ECO:0000259" key="2">
    <source>
        <dbReference type="Pfam" id="PF01266"/>
    </source>
</evidence>
<dbReference type="PANTHER" id="PTHR13847">
    <property type="entry name" value="SARCOSINE DEHYDROGENASE-RELATED"/>
    <property type="match status" value="1"/>
</dbReference>
<dbReference type="Gene3D" id="3.30.9.10">
    <property type="entry name" value="D-Amino Acid Oxidase, subunit A, domain 2"/>
    <property type="match status" value="1"/>
</dbReference>
<proteinExistence type="predicted"/>
<protein>
    <submittedName>
        <fullName evidence="3">FAD-binding oxidoreductase</fullName>
    </submittedName>
</protein>
<dbReference type="PANTHER" id="PTHR13847:SF281">
    <property type="entry name" value="FAD DEPENDENT OXIDOREDUCTASE DOMAIN-CONTAINING PROTEIN"/>
    <property type="match status" value="1"/>
</dbReference>
<dbReference type="GO" id="GO:0016491">
    <property type="term" value="F:oxidoreductase activity"/>
    <property type="evidence" value="ECO:0007669"/>
    <property type="project" value="UniProtKB-KW"/>
</dbReference>
<comment type="caution">
    <text evidence="3">The sequence shown here is derived from an EMBL/GenBank/DDBJ whole genome shotgun (WGS) entry which is preliminary data.</text>
</comment>
<dbReference type="Gene3D" id="3.50.50.60">
    <property type="entry name" value="FAD/NAD(P)-binding domain"/>
    <property type="match status" value="1"/>
</dbReference>
<dbReference type="Pfam" id="PF01266">
    <property type="entry name" value="DAO"/>
    <property type="match status" value="1"/>
</dbReference>